<reference evidence="1" key="1">
    <citation type="submission" date="2020-04" db="EMBL/GenBank/DDBJ databases">
        <authorList>
            <person name="Zhang T."/>
        </authorList>
    </citation>
    <scope>NUCLEOTIDE SEQUENCE</scope>
    <source>
        <strain evidence="1">HKST-UBA13</strain>
    </source>
</reference>
<accession>A0A955L1Z6</accession>
<protein>
    <submittedName>
        <fullName evidence="1">Uncharacterized protein</fullName>
    </submittedName>
</protein>
<evidence type="ECO:0000313" key="2">
    <source>
        <dbReference type="Proteomes" id="UP000775877"/>
    </source>
</evidence>
<name>A0A955L1Z6_9BACT</name>
<comment type="caution">
    <text evidence="1">The sequence shown here is derived from an EMBL/GenBank/DDBJ whole genome shotgun (WGS) entry which is preliminary data.</text>
</comment>
<organism evidence="1 2">
    <name type="scientific">Candidatus Dojkabacteria bacterium</name>
    <dbReference type="NCBI Taxonomy" id="2099670"/>
    <lineage>
        <taxon>Bacteria</taxon>
        <taxon>Candidatus Dojkabacteria</taxon>
    </lineage>
</organism>
<evidence type="ECO:0000313" key="1">
    <source>
        <dbReference type="EMBL" id="MCA9381413.1"/>
    </source>
</evidence>
<dbReference type="AlphaFoldDB" id="A0A955L1Z6"/>
<gene>
    <name evidence="1" type="ORF">KC678_04055</name>
</gene>
<reference evidence="1" key="2">
    <citation type="journal article" date="2021" name="Microbiome">
        <title>Successional dynamics and alternative stable states in a saline activated sludge microbial community over 9 years.</title>
        <authorList>
            <person name="Wang Y."/>
            <person name="Ye J."/>
            <person name="Ju F."/>
            <person name="Liu L."/>
            <person name="Boyd J.A."/>
            <person name="Deng Y."/>
            <person name="Parks D.H."/>
            <person name="Jiang X."/>
            <person name="Yin X."/>
            <person name="Woodcroft B.J."/>
            <person name="Tyson G.W."/>
            <person name="Hugenholtz P."/>
            <person name="Polz M.F."/>
            <person name="Zhang T."/>
        </authorList>
    </citation>
    <scope>NUCLEOTIDE SEQUENCE</scope>
    <source>
        <strain evidence="1">HKST-UBA13</strain>
    </source>
</reference>
<proteinExistence type="predicted"/>
<dbReference type="EMBL" id="JAGQLJ010000097">
    <property type="protein sequence ID" value="MCA9381413.1"/>
    <property type="molecule type" value="Genomic_DNA"/>
</dbReference>
<dbReference type="Proteomes" id="UP000775877">
    <property type="component" value="Unassembled WGS sequence"/>
</dbReference>
<sequence>MSTKYHIDFDESKDIEIFYDFYGIQIMRHNTTDPERFLSEGIKFDNEIAKRLDNKKRCKVIYIADKTPWLNTLIGYIRHPIEGAITGIYGIILPEDPSAVLKFVKTMSFTLPMSTNKGKYIVRIFSHKYRNDFTEVSEWMDEIVKKLDNNEPVPIVKLPDSSET</sequence>